<dbReference type="EMBL" id="JAPJZH010000011">
    <property type="protein sequence ID" value="MDA4847229.1"/>
    <property type="molecule type" value="Genomic_DNA"/>
</dbReference>
<protein>
    <submittedName>
        <fullName evidence="2">SCP2 sterol-binding domain-containing protein</fullName>
    </submittedName>
</protein>
<dbReference type="SUPFAM" id="SSF55718">
    <property type="entry name" value="SCP-like"/>
    <property type="match status" value="1"/>
</dbReference>
<name>A0ABT4VRB2_9HYPH</name>
<dbReference type="Pfam" id="PF02036">
    <property type="entry name" value="SCP2"/>
    <property type="match status" value="1"/>
</dbReference>
<evidence type="ECO:0000313" key="3">
    <source>
        <dbReference type="Proteomes" id="UP001148313"/>
    </source>
</evidence>
<keyword evidence="3" id="KW-1185">Reference proteome</keyword>
<dbReference type="Proteomes" id="UP001148313">
    <property type="component" value="Unassembled WGS sequence"/>
</dbReference>
<feature type="domain" description="SCP2" evidence="1">
    <location>
        <begin position="21"/>
        <end position="93"/>
    </location>
</feature>
<gene>
    <name evidence="2" type="ORF">OOZ53_17850</name>
</gene>
<dbReference type="InterPro" id="IPR036527">
    <property type="entry name" value="SCP2_sterol-bd_dom_sf"/>
</dbReference>
<dbReference type="InterPro" id="IPR003033">
    <property type="entry name" value="SCP2_sterol-bd_dom"/>
</dbReference>
<comment type="caution">
    <text evidence="2">The sequence shown here is derived from an EMBL/GenBank/DDBJ whole genome shotgun (WGS) entry which is preliminary data.</text>
</comment>
<accession>A0ABT4VRB2</accession>
<dbReference type="Gene3D" id="3.30.1050.10">
    <property type="entry name" value="SCP2 sterol-binding domain"/>
    <property type="match status" value="1"/>
</dbReference>
<dbReference type="PANTHER" id="PTHR10094">
    <property type="entry name" value="STEROL CARRIER PROTEIN 2 SCP-2 FAMILY PROTEIN"/>
    <property type="match status" value="1"/>
</dbReference>
<reference evidence="2" key="1">
    <citation type="submission" date="2022-11" db="EMBL/GenBank/DDBJ databases">
        <title>Hoeflea poritis sp. nov., isolated from scleractinian coral Porites lutea.</title>
        <authorList>
            <person name="Zhang G."/>
            <person name="Wei Q."/>
            <person name="Cai L."/>
        </authorList>
    </citation>
    <scope>NUCLEOTIDE SEQUENCE</scope>
    <source>
        <strain evidence="2">E7-10</strain>
    </source>
</reference>
<sequence length="93" mass="9832">MSVAELAESMKDRVAEGSFDSVVKFDCGDDGVLVIDNQSISTEDQEADCTISVSLEDLQSIVAGELDPTGAFMQGKLKVDGDMSVAMKLGQVL</sequence>
<evidence type="ECO:0000259" key="1">
    <source>
        <dbReference type="Pfam" id="PF02036"/>
    </source>
</evidence>
<proteinExistence type="predicted"/>
<organism evidence="2 3">
    <name type="scientific">Hoeflea poritis</name>
    <dbReference type="NCBI Taxonomy" id="2993659"/>
    <lineage>
        <taxon>Bacteria</taxon>
        <taxon>Pseudomonadati</taxon>
        <taxon>Pseudomonadota</taxon>
        <taxon>Alphaproteobacteria</taxon>
        <taxon>Hyphomicrobiales</taxon>
        <taxon>Rhizobiaceae</taxon>
        <taxon>Hoeflea</taxon>
    </lineage>
</organism>
<dbReference type="PANTHER" id="PTHR10094:SF25">
    <property type="entry name" value="SCP2 STEROL-BINDING DOMAIN-CONTAINING PROTEIN 1"/>
    <property type="match status" value="1"/>
</dbReference>
<dbReference type="RefSeq" id="WP_271091040.1">
    <property type="nucleotide sequence ID" value="NZ_JAPJZH010000011.1"/>
</dbReference>
<evidence type="ECO:0000313" key="2">
    <source>
        <dbReference type="EMBL" id="MDA4847229.1"/>
    </source>
</evidence>